<evidence type="ECO:0000256" key="2">
    <source>
        <dbReference type="ARBA" id="ARBA00022723"/>
    </source>
</evidence>
<gene>
    <name evidence="5" type="ORF">IP91_03533</name>
</gene>
<dbReference type="AlphaFoldDB" id="A0A562R394"/>
<proteinExistence type="predicted"/>
<organism evidence="5 6">
    <name type="scientific">Pseudoduganella lurida</name>
    <dbReference type="NCBI Taxonomy" id="1036180"/>
    <lineage>
        <taxon>Bacteria</taxon>
        <taxon>Pseudomonadati</taxon>
        <taxon>Pseudomonadota</taxon>
        <taxon>Betaproteobacteria</taxon>
        <taxon>Burkholderiales</taxon>
        <taxon>Oxalobacteraceae</taxon>
        <taxon>Telluria group</taxon>
        <taxon>Pseudoduganella</taxon>
    </lineage>
</organism>
<dbReference type="InterPro" id="IPR040442">
    <property type="entry name" value="Pyrv_kinase-like_dom_sf"/>
</dbReference>
<dbReference type="Proteomes" id="UP000318431">
    <property type="component" value="Unassembled WGS sequence"/>
</dbReference>
<dbReference type="SUPFAM" id="SSF51621">
    <property type="entry name" value="Phosphoenolpyruvate/pyruvate domain"/>
    <property type="match status" value="1"/>
</dbReference>
<dbReference type="OrthoDB" id="348111at2"/>
<dbReference type="Gene3D" id="3.20.20.60">
    <property type="entry name" value="Phosphoenolpyruvate-binding domains"/>
    <property type="match status" value="1"/>
</dbReference>
<evidence type="ECO:0000256" key="3">
    <source>
        <dbReference type="ARBA" id="ARBA00022842"/>
    </source>
</evidence>
<dbReference type="InterPro" id="IPR015813">
    <property type="entry name" value="Pyrv/PenolPyrv_kinase-like_dom"/>
</dbReference>
<keyword evidence="2 4" id="KW-0479">Metal-binding</keyword>
<dbReference type="GO" id="GO:0000287">
    <property type="term" value="F:magnesium ion binding"/>
    <property type="evidence" value="ECO:0007669"/>
    <property type="project" value="TreeGrafter"/>
</dbReference>
<name>A0A562R394_9BURK</name>
<feature type="binding site" evidence="4">
    <location>
        <position position="158"/>
    </location>
    <ligand>
        <name>Mg(2+)</name>
        <dbReference type="ChEBI" id="CHEBI:18420"/>
    </ligand>
</feature>
<keyword evidence="3 4" id="KW-0460">Magnesium</keyword>
<dbReference type="PIRSF" id="PIRSF015582">
    <property type="entry name" value="Cit_lyase_B"/>
    <property type="match status" value="1"/>
</dbReference>
<keyword evidence="5" id="KW-0456">Lyase</keyword>
<sequence length="323" mass="35205">MHDQPIGASLYVPATHKDLPAIASGARLPSLRSVIFCTEDAVAARDLAIALANLAATLRDMPAEAPLDRFVRVRNPDILARVLAMPGAAKLTGFVLPKTTRANLDDYLAPLAGTRHLLMPTLETAEVFDPLEMRELRVRLAAPDVAPRILALRIGGNDLLALLGLRRPRTMTLYATPLGPVIANLVTTFRPHGFRLTAPVFEHLDCPELMAQEVQQDLAYGMVGKTAIHPTQIDLIEQHYRVQPTEVAMARRILDADAPAVFRMDDSMCEVATHRDWASAVMARASRFGTHPPARVSLLRPAAWRQGGGMAAEKIIGADPGRH</sequence>
<dbReference type="InterPro" id="IPR039480">
    <property type="entry name" value="C-C_Bond_Lyase-like"/>
</dbReference>
<dbReference type="GO" id="GO:0016829">
    <property type="term" value="F:lyase activity"/>
    <property type="evidence" value="ECO:0007669"/>
    <property type="project" value="UniProtKB-KW"/>
</dbReference>
<dbReference type="EMBL" id="VLLB01000006">
    <property type="protein sequence ID" value="TWI63562.1"/>
    <property type="molecule type" value="Genomic_DNA"/>
</dbReference>
<reference evidence="5 6" key="1">
    <citation type="journal article" date="2015" name="Stand. Genomic Sci.">
        <title>Genomic Encyclopedia of Bacterial and Archaeal Type Strains, Phase III: the genomes of soil and plant-associated and newly described type strains.</title>
        <authorList>
            <person name="Whitman W.B."/>
            <person name="Woyke T."/>
            <person name="Klenk H.P."/>
            <person name="Zhou Y."/>
            <person name="Lilburn T.G."/>
            <person name="Beck B.J."/>
            <person name="De Vos P."/>
            <person name="Vandamme P."/>
            <person name="Eisen J.A."/>
            <person name="Garrity G."/>
            <person name="Hugenholtz P."/>
            <person name="Kyrpides N.C."/>
        </authorList>
    </citation>
    <scope>NUCLEOTIDE SEQUENCE [LARGE SCALE GENOMIC DNA]</scope>
    <source>
        <strain evidence="5 6">CGMCC 1.10822</strain>
    </source>
</reference>
<evidence type="ECO:0000256" key="4">
    <source>
        <dbReference type="PIRSR" id="PIRSR015582-2"/>
    </source>
</evidence>
<dbReference type="PANTHER" id="PTHR32308:SF10">
    <property type="entry name" value="CITRATE LYASE SUBUNIT BETA"/>
    <property type="match status" value="1"/>
</dbReference>
<dbReference type="Pfam" id="PF15617">
    <property type="entry name" value="C-C_Bond_Lyase"/>
    <property type="match status" value="1"/>
</dbReference>
<comment type="caution">
    <text evidence="5">The sequence shown here is derived from an EMBL/GenBank/DDBJ whole genome shotgun (WGS) entry which is preliminary data.</text>
</comment>
<evidence type="ECO:0000256" key="1">
    <source>
        <dbReference type="ARBA" id="ARBA00001946"/>
    </source>
</evidence>
<dbReference type="RefSeq" id="WP_145650419.1">
    <property type="nucleotide sequence ID" value="NZ_VLLB01000006.1"/>
</dbReference>
<dbReference type="PANTHER" id="PTHR32308">
    <property type="entry name" value="LYASE BETA SUBUNIT, PUTATIVE (AFU_ORTHOLOGUE AFUA_4G13030)-RELATED"/>
    <property type="match status" value="1"/>
</dbReference>
<dbReference type="GO" id="GO:0006107">
    <property type="term" value="P:oxaloacetate metabolic process"/>
    <property type="evidence" value="ECO:0007669"/>
    <property type="project" value="TreeGrafter"/>
</dbReference>
<keyword evidence="6" id="KW-1185">Reference proteome</keyword>
<accession>A0A562R394</accession>
<protein>
    <submittedName>
        <fullName evidence="5">Citrate lyase beta subunit</fullName>
    </submittedName>
</protein>
<evidence type="ECO:0000313" key="6">
    <source>
        <dbReference type="Proteomes" id="UP000318431"/>
    </source>
</evidence>
<evidence type="ECO:0000313" key="5">
    <source>
        <dbReference type="EMBL" id="TWI63562.1"/>
    </source>
</evidence>
<comment type="cofactor">
    <cofactor evidence="1">
        <name>Mg(2+)</name>
        <dbReference type="ChEBI" id="CHEBI:18420"/>
    </cofactor>
</comment>
<dbReference type="InterPro" id="IPR011206">
    <property type="entry name" value="Citrate_lyase_beta/mcl1/mcl2"/>
</dbReference>